<evidence type="ECO:0000313" key="7">
    <source>
        <dbReference type="Proteomes" id="UP000005808"/>
    </source>
</evidence>
<sequence>MNRCYALIWNAAQERWNVAPEGARRRGKSGGGRLAAAVVLLGLGGGLSPAFALPTGGNIVSGSGDIQANLPAGQMSINQHSDKLIVNWNDFSSDPGQRITFNQPTSGSIALNRVIGTKVSEINGKIDANGRVFLVNPNGVLFGKSAQVNVGGLVASTKDLSDKQFIAGDYRFSGQGDRTVMNRGTITAADGGSIALLGAQVHNDGVIQAKMGRVALAAGDTFTVNFDGSNLLNLEVTGATANALARNGGLLKADGGQVLMTARASDAMLRTVVNNQGVIEANSLRWNAGTITLDGGTEGKTLVGGRLTATALAVPGNAGVVDVKGANVEVNLATQVDTRANNGVNGTWKVSASNVSISKTAATTGGTIHTDTVTRNLATTNIELKSTAGDVSLDGPVAWTSGNRLALSSAADLDVNGPITATGLKAGLTLGAANEVRINDKVTISGAASSLAIDSGAGHTVGEKGSVTLTGAGVSFSSNGDFYNVIQNAAQLQAIDSNLHGLYVLGNSINYARLQAIGGPAGVFTGTFDGLGNALNGATVAGQGANVGLFAASAGSISNLKLTNMNIYDNGYRAPPGAIGALVGVNSGTIRNVSTNRVNVTASSSQPNVIGGLVGRNLGRVDGSSSHGTVRGSNSSVSVGGLVGENVSGSADISHSVSRADVYGGMGGNEPGGVGGLVGSNRGGMIADARSEGSTSTSAANVNIGGLVGYNADGDITRASSSGRVQGRNANLVGGLVGLNVNGTVSESESSSIVSGYGSAAIGGLVGSNRGGGSLTEVKATGSVSDYSAASIGGLVGSNSFSRVDTGEATGHVIGGAKSHVGGLIGSNLYEGSVMHGVAGGNVTGGNDSVAGGLVGFNAGSVSGGRASGAVTGAHGSSAGGLVGNNYGSVMASESTGNVRGGSRSRVGGLAGENHGQIAHVSAAGQVSGDSYASLGGLVGLNMGTLSNSTANGKIAYLPNVYYAQTYGGLVGTNYGAMNGNIAMGEAALVQAVGANYGAVR</sequence>
<dbReference type="Pfam" id="PF05860">
    <property type="entry name" value="TPS"/>
    <property type="match status" value="1"/>
</dbReference>
<dbReference type="InterPro" id="IPR024973">
    <property type="entry name" value="ESPR"/>
</dbReference>
<dbReference type="SUPFAM" id="SSF51126">
    <property type="entry name" value="Pectin lyase-like"/>
    <property type="match status" value="1"/>
</dbReference>
<dbReference type="SMART" id="SM00912">
    <property type="entry name" value="Haemagg_act"/>
    <property type="match status" value="1"/>
</dbReference>
<evidence type="ECO:0000256" key="3">
    <source>
        <dbReference type="ARBA" id="ARBA00022729"/>
    </source>
</evidence>
<feature type="transmembrane region" description="Helical" evidence="4">
    <location>
        <begin position="34"/>
        <end position="53"/>
    </location>
</feature>
<feature type="domain" description="Filamentous haemagglutinin FhaB/tRNA nuclease CdiA-like TPS" evidence="5">
    <location>
        <begin position="50"/>
        <end position="164"/>
    </location>
</feature>
<dbReference type="EMBL" id="AHJE01000048">
    <property type="protein sequence ID" value="EHP41406.1"/>
    <property type="molecule type" value="Genomic_DNA"/>
</dbReference>
<protein>
    <submittedName>
        <fullName evidence="6">Adhesive protein CupB5</fullName>
    </submittedName>
</protein>
<dbReference type="AlphaFoldDB" id="H1S7J2"/>
<accession>H1S7J2</accession>
<gene>
    <name evidence="6" type="ORF">OR16_19585</name>
</gene>
<dbReference type="Pfam" id="PF13018">
    <property type="entry name" value="ESPR"/>
    <property type="match status" value="1"/>
</dbReference>
<dbReference type="Proteomes" id="UP000005808">
    <property type="component" value="Unassembled WGS sequence"/>
</dbReference>
<keyword evidence="4" id="KW-0812">Transmembrane</keyword>
<keyword evidence="4" id="KW-1133">Transmembrane helix</keyword>
<dbReference type="PATRIC" id="fig|1127483.3.peg.3925"/>
<dbReference type="InterPro" id="IPR008638">
    <property type="entry name" value="FhaB/CdiA-like_TPS"/>
</dbReference>
<comment type="subcellular location">
    <subcellularLocation>
        <location evidence="1">Secreted</location>
    </subcellularLocation>
</comment>
<dbReference type="InterPro" id="IPR011050">
    <property type="entry name" value="Pectin_lyase_fold/virulence"/>
</dbReference>
<name>H1S7J2_9BURK</name>
<dbReference type="Gene3D" id="2.160.20.110">
    <property type="match status" value="2"/>
</dbReference>
<dbReference type="GO" id="GO:0005576">
    <property type="term" value="C:extracellular region"/>
    <property type="evidence" value="ECO:0007669"/>
    <property type="project" value="UniProtKB-SubCell"/>
</dbReference>
<organism evidence="6 7">
    <name type="scientific">Cupriavidus basilensis OR16</name>
    <dbReference type="NCBI Taxonomy" id="1127483"/>
    <lineage>
        <taxon>Bacteria</taxon>
        <taxon>Pseudomonadati</taxon>
        <taxon>Pseudomonadota</taxon>
        <taxon>Betaproteobacteria</taxon>
        <taxon>Burkholderiales</taxon>
        <taxon>Burkholderiaceae</taxon>
        <taxon>Cupriavidus</taxon>
    </lineage>
</organism>
<dbReference type="Pfam" id="PF07581">
    <property type="entry name" value="Glug"/>
    <property type="match status" value="2"/>
</dbReference>
<evidence type="ECO:0000256" key="2">
    <source>
        <dbReference type="ARBA" id="ARBA00022525"/>
    </source>
</evidence>
<evidence type="ECO:0000313" key="6">
    <source>
        <dbReference type="EMBL" id="EHP41406.1"/>
    </source>
</evidence>
<dbReference type="InterPro" id="IPR011493">
    <property type="entry name" value="GLUG"/>
</dbReference>
<evidence type="ECO:0000256" key="4">
    <source>
        <dbReference type="SAM" id="Phobius"/>
    </source>
</evidence>
<comment type="caution">
    <text evidence="6">The sequence shown here is derived from an EMBL/GenBank/DDBJ whole genome shotgun (WGS) entry which is preliminary data.</text>
</comment>
<dbReference type="NCBIfam" id="TIGR01901">
    <property type="entry name" value="adhes_NPXG"/>
    <property type="match status" value="1"/>
</dbReference>
<dbReference type="PANTHER" id="PTHR12338">
    <property type="entry name" value="AUTOTRANSPORTER"/>
    <property type="match status" value="1"/>
</dbReference>
<dbReference type="OrthoDB" id="218680at2"/>
<evidence type="ECO:0000259" key="5">
    <source>
        <dbReference type="SMART" id="SM00912"/>
    </source>
</evidence>
<keyword evidence="3" id="KW-0732">Signal</keyword>
<dbReference type="Gene3D" id="2.160.20.10">
    <property type="entry name" value="Single-stranded right-handed beta-helix, Pectin lyase-like"/>
    <property type="match status" value="1"/>
</dbReference>
<dbReference type="InterPro" id="IPR012334">
    <property type="entry name" value="Pectin_lyas_fold"/>
</dbReference>
<reference evidence="6 7" key="1">
    <citation type="journal article" date="2012" name="J. Bacteriol.">
        <title>De Novo Genome Project of Cupriavidus basilensis OR16.</title>
        <authorList>
            <person name="Cserhati M."/>
            <person name="Kriszt B."/>
            <person name="Szoboszlay S."/>
            <person name="Toth A."/>
            <person name="Szabo I."/>
            <person name="Tancsics A."/>
            <person name="Nagy I."/>
            <person name="Horvath B."/>
            <person name="Nagy I."/>
            <person name="Kukolya J."/>
        </authorList>
    </citation>
    <scope>NUCLEOTIDE SEQUENCE [LARGE SCALE GENOMIC DNA]</scope>
    <source>
        <strain evidence="6 7">OR16</strain>
    </source>
</reference>
<proteinExistence type="predicted"/>
<keyword evidence="4" id="KW-0472">Membrane</keyword>
<dbReference type="RefSeq" id="WP_006159387.1">
    <property type="nucleotide sequence ID" value="NZ_AHJE01000048.1"/>
</dbReference>
<dbReference type="InterPro" id="IPR050909">
    <property type="entry name" value="Bact_Autotransporter_VF"/>
</dbReference>
<dbReference type="PANTHER" id="PTHR12338:SF8">
    <property type="entry name" value="HEME_HEMOPEXIN-BINDING PROTEIN"/>
    <property type="match status" value="1"/>
</dbReference>
<keyword evidence="2" id="KW-0964">Secreted</keyword>
<evidence type="ECO:0000256" key="1">
    <source>
        <dbReference type="ARBA" id="ARBA00004613"/>
    </source>
</evidence>